<dbReference type="AlphaFoldDB" id="A0A9R0QL67"/>
<evidence type="ECO:0000256" key="6">
    <source>
        <dbReference type="SAM" id="MobiDB-lite"/>
    </source>
</evidence>
<evidence type="ECO:0000256" key="1">
    <source>
        <dbReference type="ARBA" id="ARBA00008894"/>
    </source>
</evidence>
<keyword evidence="3" id="KW-0677">Repeat</keyword>
<dbReference type="Proteomes" id="UP000324705">
    <property type="component" value="Chromosome 1A"/>
</dbReference>
<evidence type="ECO:0000313" key="8">
    <source>
        <dbReference type="EMBL" id="VAH11659.1"/>
    </source>
</evidence>
<feature type="region of interest" description="Disordered" evidence="6">
    <location>
        <begin position="179"/>
        <end position="198"/>
    </location>
</feature>
<evidence type="ECO:0000256" key="2">
    <source>
        <dbReference type="ARBA" id="ARBA00022614"/>
    </source>
</evidence>
<dbReference type="Pfam" id="PF18052">
    <property type="entry name" value="Rx_N"/>
    <property type="match status" value="1"/>
</dbReference>
<dbReference type="Gramene" id="TRITD1Av1G227780.1">
    <property type="protein sequence ID" value="TRITD1Av1G227780.1"/>
    <property type="gene ID" value="TRITD1Av1G227780"/>
</dbReference>
<dbReference type="GO" id="GO:0000166">
    <property type="term" value="F:nucleotide binding"/>
    <property type="evidence" value="ECO:0007669"/>
    <property type="project" value="UniProtKB-KW"/>
</dbReference>
<evidence type="ECO:0000259" key="7">
    <source>
        <dbReference type="Pfam" id="PF18052"/>
    </source>
</evidence>
<feature type="domain" description="Disease resistance N-terminal" evidence="7">
    <location>
        <begin position="15"/>
        <end position="95"/>
    </location>
</feature>
<evidence type="ECO:0000256" key="4">
    <source>
        <dbReference type="ARBA" id="ARBA00022741"/>
    </source>
</evidence>
<feature type="compositionally biased region" description="Acidic residues" evidence="6">
    <location>
        <begin position="181"/>
        <end position="192"/>
    </location>
</feature>
<reference evidence="8 9" key="1">
    <citation type="submission" date="2017-09" db="EMBL/GenBank/DDBJ databases">
        <authorList>
            <consortium name="International Durum Wheat Genome Sequencing Consortium (IDWGSC)"/>
            <person name="Milanesi L."/>
        </authorList>
    </citation>
    <scope>NUCLEOTIDE SEQUENCE [LARGE SCALE GENOMIC DNA]</scope>
    <source>
        <strain evidence="9">cv. Svevo</strain>
    </source>
</reference>
<keyword evidence="2" id="KW-0433">Leucine-rich repeat</keyword>
<dbReference type="InterPro" id="IPR041118">
    <property type="entry name" value="Rx_N"/>
</dbReference>
<protein>
    <recommendedName>
        <fullName evidence="7">Disease resistance N-terminal domain-containing protein</fullName>
    </recommendedName>
</protein>
<evidence type="ECO:0000256" key="3">
    <source>
        <dbReference type="ARBA" id="ARBA00022737"/>
    </source>
</evidence>
<dbReference type="Gene3D" id="1.20.5.4130">
    <property type="match status" value="1"/>
</dbReference>
<dbReference type="EMBL" id="LT934111">
    <property type="protein sequence ID" value="VAH11659.1"/>
    <property type="molecule type" value="Genomic_DNA"/>
</dbReference>
<keyword evidence="9" id="KW-1185">Reference proteome</keyword>
<sequence>MESSAINGALWVLGKALSPLSGGLVEAWAASFGLGLNIEALKTELLYAQAMLDNARGREIHSHALSELLQRLRALAYGADDVLDELDYFHIQDKLHDTFETVHEDDRGCVHNLLRDTRYTTKDGTKLLGCASCCSAASGTYKADESCNCVSRLASRTRSTIHAFGKRLLCSFPLSVHKEDDSDTSFDDDDDDDSKHTPKVPMLKFDRVDVSTRMKCITYELKPLCAKVSTILCLSGSV</sequence>
<keyword evidence="5" id="KW-0611">Plant defense</keyword>
<proteinExistence type="inferred from homology"/>
<dbReference type="OMA" id="KADESCN"/>
<keyword evidence="4" id="KW-0547">Nucleotide-binding</keyword>
<dbReference type="GO" id="GO:0006952">
    <property type="term" value="P:defense response"/>
    <property type="evidence" value="ECO:0007669"/>
    <property type="project" value="UniProtKB-KW"/>
</dbReference>
<organism evidence="8 9">
    <name type="scientific">Triticum turgidum subsp. durum</name>
    <name type="common">Durum wheat</name>
    <name type="synonym">Triticum durum</name>
    <dbReference type="NCBI Taxonomy" id="4567"/>
    <lineage>
        <taxon>Eukaryota</taxon>
        <taxon>Viridiplantae</taxon>
        <taxon>Streptophyta</taxon>
        <taxon>Embryophyta</taxon>
        <taxon>Tracheophyta</taxon>
        <taxon>Spermatophyta</taxon>
        <taxon>Magnoliopsida</taxon>
        <taxon>Liliopsida</taxon>
        <taxon>Poales</taxon>
        <taxon>Poaceae</taxon>
        <taxon>BOP clade</taxon>
        <taxon>Pooideae</taxon>
        <taxon>Triticodae</taxon>
        <taxon>Triticeae</taxon>
        <taxon>Triticinae</taxon>
        <taxon>Triticum</taxon>
    </lineage>
</organism>
<comment type="similarity">
    <text evidence="1">Belongs to the disease resistance NB-LRR family.</text>
</comment>
<accession>A0A9R0QL67</accession>
<name>A0A9R0QL67_TRITD</name>
<evidence type="ECO:0000313" key="9">
    <source>
        <dbReference type="Proteomes" id="UP000324705"/>
    </source>
</evidence>
<evidence type="ECO:0000256" key="5">
    <source>
        <dbReference type="ARBA" id="ARBA00022821"/>
    </source>
</evidence>
<gene>
    <name evidence="8" type="ORF">TRITD_1Av1G227780</name>
</gene>